<feature type="transmembrane region" description="Helical" evidence="1">
    <location>
        <begin position="407"/>
        <end position="429"/>
    </location>
</feature>
<dbReference type="PANTHER" id="PTHR42204">
    <property type="entry name" value="INTEGRAL MEMBRANE PROTEIN"/>
    <property type="match status" value="1"/>
</dbReference>
<feature type="transmembrane region" description="Helical" evidence="1">
    <location>
        <begin position="162"/>
        <end position="184"/>
    </location>
</feature>
<keyword evidence="1" id="KW-0472">Membrane</keyword>
<dbReference type="KEGG" id="aee:IM676_14050"/>
<feature type="domain" description="DUF112" evidence="2">
    <location>
        <begin position="7"/>
        <end position="407"/>
    </location>
</feature>
<dbReference type="Proteomes" id="UP000593846">
    <property type="component" value="Chromosome"/>
</dbReference>
<keyword evidence="1" id="KW-1133">Transmembrane helix</keyword>
<accession>A0A7U3NMZ2</accession>
<evidence type="ECO:0000313" key="4">
    <source>
        <dbReference type="Proteomes" id="UP000593846"/>
    </source>
</evidence>
<evidence type="ECO:0000256" key="1">
    <source>
        <dbReference type="SAM" id="Phobius"/>
    </source>
</evidence>
<feature type="transmembrane region" description="Helical" evidence="1">
    <location>
        <begin position="441"/>
        <end position="463"/>
    </location>
</feature>
<evidence type="ECO:0000259" key="2">
    <source>
        <dbReference type="Pfam" id="PF01970"/>
    </source>
</evidence>
<organism evidence="3 4">
    <name type="scientific">Anabaenopsis elenkinii CCIBt3563</name>
    <dbReference type="NCBI Taxonomy" id="2779889"/>
    <lineage>
        <taxon>Bacteria</taxon>
        <taxon>Bacillati</taxon>
        <taxon>Cyanobacteriota</taxon>
        <taxon>Cyanophyceae</taxon>
        <taxon>Nostocales</taxon>
        <taxon>Nodulariaceae</taxon>
        <taxon>Anabaenopsis</taxon>
    </lineage>
</organism>
<reference evidence="4" key="1">
    <citation type="submission" date="2020-10" db="EMBL/GenBank/DDBJ databases">
        <title>Genome-based taxonomic classification of the species Anabaenopsis elenkinii.</title>
        <authorList>
            <person name="Delbaje E."/>
            <person name="Andreote A.P.D."/>
            <person name="Pellegrinetti T.A."/>
            <person name="Cruz R.B."/>
            <person name="Branco L.H.Z."/>
            <person name="Fiore M.F."/>
        </authorList>
    </citation>
    <scope>NUCLEOTIDE SEQUENCE [LARGE SCALE GENOMIC DNA]</scope>
    <source>
        <strain evidence="4">CCIBt3563</strain>
    </source>
</reference>
<feature type="transmembrane region" description="Helical" evidence="1">
    <location>
        <begin position="364"/>
        <end position="395"/>
    </location>
</feature>
<proteinExistence type="predicted"/>
<dbReference type="InterPro" id="IPR002823">
    <property type="entry name" value="DUF112_TM"/>
</dbReference>
<dbReference type="PANTHER" id="PTHR42204:SF1">
    <property type="entry name" value="INTEGRAL MEMBRANE PROTEIN"/>
    <property type="match status" value="1"/>
</dbReference>
<dbReference type="EMBL" id="CP063311">
    <property type="protein sequence ID" value="QOV21835.1"/>
    <property type="molecule type" value="Genomic_DNA"/>
</dbReference>
<name>A0A7U3NMZ2_9CYAN</name>
<keyword evidence="1" id="KW-0812">Transmembrane</keyword>
<feature type="transmembrane region" description="Helical" evidence="1">
    <location>
        <begin position="6"/>
        <end position="36"/>
    </location>
</feature>
<feature type="transmembrane region" description="Helical" evidence="1">
    <location>
        <begin position="108"/>
        <end position="129"/>
    </location>
</feature>
<dbReference type="Pfam" id="PF01970">
    <property type="entry name" value="TctA"/>
    <property type="match status" value="1"/>
</dbReference>
<evidence type="ECO:0000313" key="3">
    <source>
        <dbReference type="EMBL" id="QOV21835.1"/>
    </source>
</evidence>
<feature type="transmembrane region" description="Helical" evidence="1">
    <location>
        <begin position="138"/>
        <end position="156"/>
    </location>
</feature>
<dbReference type="AlphaFoldDB" id="A0A7U3NMZ2"/>
<gene>
    <name evidence="3" type="ORF">IM676_14050</name>
</gene>
<feature type="transmembrane region" description="Helical" evidence="1">
    <location>
        <begin position="241"/>
        <end position="267"/>
    </location>
</feature>
<dbReference type="RefSeq" id="WP_200987477.1">
    <property type="nucleotide sequence ID" value="NZ_CP063311.1"/>
</dbReference>
<feature type="transmembrane region" description="Helical" evidence="1">
    <location>
        <begin position="191"/>
        <end position="212"/>
    </location>
</feature>
<protein>
    <submittedName>
        <fullName evidence="3">Tripartite tricarboxylate transporter permease</fullName>
    </submittedName>
</protein>
<feature type="transmembrane region" description="Helical" evidence="1">
    <location>
        <begin position="322"/>
        <end position="343"/>
    </location>
</feature>
<feature type="transmembrane region" description="Helical" evidence="1">
    <location>
        <begin position="48"/>
        <end position="66"/>
    </location>
</feature>
<feature type="transmembrane region" description="Helical" evidence="1">
    <location>
        <begin position="279"/>
        <end position="302"/>
    </location>
</feature>
<sequence length="471" mass="50171">MILFFYIIALILGLLVGIISGLTPGIHVNVIASLMVALYSSASLNGELSLPICLFIVIVSITHTFFDYIPSLFLGVPTDEIYALLPGHQLTKEGQGGEALKLSIEGSWRGLVIAFTCAVFCTLLTVIGINPLAWAEDIVKPILVWILLIISCTLILTDTNFIWAIILFLLSGVFGIIILGTPLVAGGSSSAFNVILPVLSGLFGISGLLQALSEETTKLPPQSKNVKLKISDVQINKASLIGTFCGIVVGLLPGLGAANAAALTLLFTANKEGASSSRLYIVTTSAIQSADTVFGIAALYFIEKSRSGASVAIGSMMGEINAFQTLLFLIGMFGAGLLSRNLLLKTWQIFISIINHLNHRALTLAVIMFIGTLVLTSTGFWGLTVLIAGTCLGLLPPMVGVRRTQLMGFFLVPTMLFFSGFQDSFVTLFSLQAQVSPSSPIAFSQVCIFLIISFTVAIVSYFIQCDSGSHQ</sequence>
<keyword evidence="4" id="KW-1185">Reference proteome</keyword>